<reference evidence="2" key="1">
    <citation type="submission" date="2016-04" db="EMBL/GenBank/DDBJ databases">
        <authorList>
            <person name="Chen L."/>
            <person name="Zhuang W."/>
            <person name="Wang G."/>
        </authorList>
    </citation>
    <scope>NUCLEOTIDE SEQUENCE [LARGE SCALE GENOMIC DNA]</scope>
    <source>
        <strain evidence="2">208</strain>
    </source>
</reference>
<evidence type="ECO:0000313" key="1">
    <source>
        <dbReference type="EMBL" id="OQP68592.1"/>
    </source>
</evidence>
<dbReference type="Proteomes" id="UP000192276">
    <property type="component" value="Unassembled WGS sequence"/>
</dbReference>
<organism evidence="1 2">
    <name type="scientific">Niastella populi</name>
    <dbReference type="NCBI Taxonomy" id="550983"/>
    <lineage>
        <taxon>Bacteria</taxon>
        <taxon>Pseudomonadati</taxon>
        <taxon>Bacteroidota</taxon>
        <taxon>Chitinophagia</taxon>
        <taxon>Chitinophagales</taxon>
        <taxon>Chitinophagaceae</taxon>
        <taxon>Niastella</taxon>
    </lineage>
</organism>
<protein>
    <submittedName>
        <fullName evidence="1">Uncharacterized protein</fullName>
    </submittedName>
</protein>
<dbReference type="OrthoDB" id="792662at2"/>
<proteinExistence type="predicted"/>
<dbReference type="RefSeq" id="WP_081159229.1">
    <property type="nucleotide sequence ID" value="NZ_LWBP01000001.1"/>
</dbReference>
<evidence type="ECO:0000313" key="2">
    <source>
        <dbReference type="Proteomes" id="UP000192276"/>
    </source>
</evidence>
<sequence>MMKKILIPILLFAGIVGYVSCQKERSSDPHPVAAEKTEGIKKGEPVLFSVENYSGQTAKWNVSPASNVQLTSDGNIAKILFGRAGAYQITATTGGTVARITVNVSDSIYCDSTGHCYDSTWNCHDSTGIDTCRFGNCLPKDTIPHDTIPRDSIYSLHGDQIHITPVKIDSGNVSGLLIKATTGNSYPCTNNYLLTNVIIGGVDSSGYIFKYPGVQIPRNCNGGQVPATSVRAIMPVQNGNHVFKVVVNGITYTGSFTKTGNQYSFNWPYTSGVTISPLTIN</sequence>
<dbReference type="AlphaFoldDB" id="A0A1V9GDH0"/>
<name>A0A1V9GDH0_9BACT</name>
<dbReference type="STRING" id="550983.A4R26_01985"/>
<gene>
    <name evidence="1" type="ORF">A4R26_01985</name>
</gene>
<keyword evidence="2" id="KW-1185">Reference proteome</keyword>
<dbReference type="EMBL" id="LWBP01000001">
    <property type="protein sequence ID" value="OQP68592.1"/>
    <property type="molecule type" value="Genomic_DNA"/>
</dbReference>
<comment type="caution">
    <text evidence="1">The sequence shown here is derived from an EMBL/GenBank/DDBJ whole genome shotgun (WGS) entry which is preliminary data.</text>
</comment>
<accession>A0A1V9GDH0</accession>